<evidence type="ECO:0000313" key="2">
    <source>
        <dbReference type="Proteomes" id="UP000182110"/>
    </source>
</evidence>
<evidence type="ECO:0000313" key="1">
    <source>
        <dbReference type="EMBL" id="CEG33816.1"/>
    </source>
</evidence>
<gene>
    <name evidence="1" type="ORF">BN1180_03997</name>
</gene>
<keyword evidence="2" id="KW-1185">Reference proteome</keyword>
<reference evidence="1 2" key="1">
    <citation type="journal article" date="2014" name="Genome Announc.">
        <title>Genome Sequence of Bacillus simplex Strain P558, Isolated from a Human Fecal Sample.</title>
        <authorList>
            <person name="Croce O."/>
            <person name="Hugon P."/>
            <person name="Lagier J.C."/>
            <person name="Bibi F."/>
            <person name="Robert C."/>
            <person name="Azhar E.I."/>
            <person name="Raoult D."/>
            <person name="Fournier P.E."/>
        </authorList>
    </citation>
    <scope>NUCLEOTIDE SEQUENCE [LARGE SCALE GENOMIC DNA]</scope>
    <source>
        <strain evidence="1 2">P558</strain>
    </source>
</reference>
<organism evidence="1 2">
    <name type="scientific">Peribacillus simplex</name>
    <dbReference type="NCBI Taxonomy" id="1478"/>
    <lineage>
        <taxon>Bacteria</taxon>
        <taxon>Bacillati</taxon>
        <taxon>Bacillota</taxon>
        <taxon>Bacilli</taxon>
        <taxon>Bacillales</taxon>
        <taxon>Bacillaceae</taxon>
        <taxon>Peribacillus</taxon>
    </lineage>
</organism>
<dbReference type="EMBL" id="CCXW01000001">
    <property type="protein sequence ID" value="CEG33816.1"/>
    <property type="molecule type" value="Genomic_DNA"/>
</dbReference>
<sequence length="76" mass="8542">MHLNVLGMQLVYISNKYKLTSIALCTNNSTYSVDSHPLLSMRLNLSRGYHYLVRKSIFSIFLSSKALNEALTGGVF</sequence>
<proteinExistence type="predicted"/>
<dbReference type="AlphaFoldDB" id="A0AAN2PKB1"/>
<name>A0AAN2PKB1_9BACI</name>
<dbReference type="Proteomes" id="UP000182110">
    <property type="component" value="Unassembled WGS sequence"/>
</dbReference>
<protein>
    <submittedName>
        <fullName evidence="1">Uncharacterized protein</fullName>
    </submittedName>
</protein>
<accession>A0AAN2PKB1</accession>
<comment type="caution">
    <text evidence="1">The sequence shown here is derived from an EMBL/GenBank/DDBJ whole genome shotgun (WGS) entry which is preliminary data.</text>
</comment>